<evidence type="ECO:0000259" key="5">
    <source>
        <dbReference type="Pfam" id="PF01625"/>
    </source>
</evidence>
<dbReference type="InterPro" id="IPR049006">
    <property type="entry name" value="MsrA_helical"/>
</dbReference>
<dbReference type="InterPro" id="IPR036509">
    <property type="entry name" value="Met_Sox_Rdtase_MsrA_sf"/>
</dbReference>
<comment type="similarity">
    <text evidence="1">Belongs to the MsrA Met sulfoxide reductase family.</text>
</comment>
<dbReference type="Gene3D" id="3.30.1060.10">
    <property type="entry name" value="Peptide methionine sulphoxide reductase MsrA"/>
    <property type="match status" value="1"/>
</dbReference>
<dbReference type="AlphaFoldDB" id="A0A9D4INV7"/>
<evidence type="ECO:0000313" key="8">
    <source>
        <dbReference type="Proteomes" id="UP000828390"/>
    </source>
</evidence>
<evidence type="ECO:0000256" key="4">
    <source>
        <dbReference type="ARBA" id="ARBA00030643"/>
    </source>
</evidence>
<dbReference type="PANTHER" id="PTHR43774:SF1">
    <property type="entry name" value="PEPTIDE METHIONINE SULFOXIDE REDUCTASE MSRA 2"/>
    <property type="match status" value="1"/>
</dbReference>
<reference evidence="7" key="2">
    <citation type="submission" date="2020-11" db="EMBL/GenBank/DDBJ databases">
        <authorList>
            <person name="McCartney M.A."/>
            <person name="Auch B."/>
            <person name="Kono T."/>
            <person name="Mallez S."/>
            <person name="Becker A."/>
            <person name="Gohl D.M."/>
            <person name="Silverstein K.A.T."/>
            <person name="Koren S."/>
            <person name="Bechman K.B."/>
            <person name="Herman A."/>
            <person name="Abrahante J.E."/>
            <person name="Garbe J."/>
        </authorList>
    </citation>
    <scope>NUCLEOTIDE SEQUENCE</scope>
    <source>
        <strain evidence="7">Duluth1</strain>
        <tissue evidence="7">Whole animal</tissue>
    </source>
</reference>
<accession>A0A9D4INV7</accession>
<evidence type="ECO:0000256" key="2">
    <source>
        <dbReference type="ARBA" id="ARBA00012502"/>
    </source>
</evidence>
<evidence type="ECO:0000256" key="3">
    <source>
        <dbReference type="ARBA" id="ARBA00023002"/>
    </source>
</evidence>
<keyword evidence="3" id="KW-0560">Oxidoreductase</keyword>
<dbReference type="PANTHER" id="PTHR43774">
    <property type="entry name" value="PEPTIDE METHIONINE SULFOXIDE REDUCTASE"/>
    <property type="match status" value="1"/>
</dbReference>
<keyword evidence="8" id="KW-1185">Reference proteome</keyword>
<comment type="caution">
    <text evidence="7">The sequence shown here is derived from an EMBL/GenBank/DDBJ whole genome shotgun (WGS) entry which is preliminary data.</text>
</comment>
<dbReference type="GO" id="GO:0008113">
    <property type="term" value="F:peptide-methionine (S)-S-oxide reductase activity"/>
    <property type="evidence" value="ECO:0007669"/>
    <property type="project" value="UniProtKB-EC"/>
</dbReference>
<feature type="domain" description="Selenoprotein methionine sulfoxide reductase A helical" evidence="6">
    <location>
        <begin position="63"/>
        <end position="100"/>
    </location>
</feature>
<dbReference type="Proteomes" id="UP000828390">
    <property type="component" value="Unassembled WGS sequence"/>
</dbReference>
<evidence type="ECO:0000256" key="1">
    <source>
        <dbReference type="ARBA" id="ARBA00005591"/>
    </source>
</evidence>
<dbReference type="InterPro" id="IPR002569">
    <property type="entry name" value="Met_Sox_Rdtase_MsrA_dom"/>
</dbReference>
<dbReference type="Pfam" id="PF20939">
    <property type="entry name" value="MsrA_helical"/>
    <property type="match status" value="1"/>
</dbReference>
<dbReference type="SUPFAM" id="SSF55068">
    <property type="entry name" value="Peptide methionine sulfoxide reductase"/>
    <property type="match status" value="1"/>
</dbReference>
<dbReference type="Pfam" id="PF01625">
    <property type="entry name" value="PMSR"/>
    <property type="match status" value="1"/>
</dbReference>
<proteinExistence type="inferred from homology"/>
<protein>
    <recommendedName>
        <fullName evidence="2">peptide-methionine (S)-S-oxide reductase</fullName>
        <ecNumber evidence="2">1.8.4.11</ecNumber>
    </recommendedName>
    <alternativeName>
        <fullName evidence="4">Peptide-methionine (S)-S-oxide reductase</fullName>
    </alternativeName>
</protein>
<evidence type="ECO:0000313" key="7">
    <source>
        <dbReference type="EMBL" id="KAH3778383.1"/>
    </source>
</evidence>
<reference evidence="7" key="1">
    <citation type="journal article" date="2019" name="bioRxiv">
        <title>The Genome of the Zebra Mussel, Dreissena polymorpha: A Resource for Invasive Species Research.</title>
        <authorList>
            <person name="McCartney M.A."/>
            <person name="Auch B."/>
            <person name="Kono T."/>
            <person name="Mallez S."/>
            <person name="Zhang Y."/>
            <person name="Obille A."/>
            <person name="Becker A."/>
            <person name="Abrahante J.E."/>
            <person name="Garbe J."/>
            <person name="Badalamenti J.P."/>
            <person name="Herman A."/>
            <person name="Mangelson H."/>
            <person name="Liachko I."/>
            <person name="Sullivan S."/>
            <person name="Sone E.D."/>
            <person name="Koren S."/>
            <person name="Silverstein K.A.T."/>
            <person name="Beckman K.B."/>
            <person name="Gohl D.M."/>
        </authorList>
    </citation>
    <scope>NUCLEOTIDE SEQUENCE</scope>
    <source>
        <strain evidence="7">Duluth1</strain>
        <tissue evidence="7">Whole animal</tissue>
    </source>
</reference>
<gene>
    <name evidence="7" type="ORF">DPMN_179839</name>
</gene>
<sequence length="118" mass="13697">MSAIFYHDEEQRNLAEKTRDAQQQHLVRPIVTTIARATPFYEAENYHQKYILRQHPTILDKLGLSDSELVQSSVACRLNGYLEGFGCLDDFNKEQETFGLPEASLSYIRKQIEKKQPH</sequence>
<organism evidence="7 8">
    <name type="scientific">Dreissena polymorpha</name>
    <name type="common">Zebra mussel</name>
    <name type="synonym">Mytilus polymorpha</name>
    <dbReference type="NCBI Taxonomy" id="45954"/>
    <lineage>
        <taxon>Eukaryota</taxon>
        <taxon>Metazoa</taxon>
        <taxon>Spiralia</taxon>
        <taxon>Lophotrochozoa</taxon>
        <taxon>Mollusca</taxon>
        <taxon>Bivalvia</taxon>
        <taxon>Autobranchia</taxon>
        <taxon>Heteroconchia</taxon>
        <taxon>Euheterodonta</taxon>
        <taxon>Imparidentia</taxon>
        <taxon>Neoheterodontei</taxon>
        <taxon>Myida</taxon>
        <taxon>Dreissenoidea</taxon>
        <taxon>Dreissenidae</taxon>
        <taxon>Dreissena</taxon>
    </lineage>
</organism>
<feature type="domain" description="Peptide methionine sulphoxide reductase MsrA" evidence="5">
    <location>
        <begin position="2"/>
        <end position="55"/>
    </location>
</feature>
<evidence type="ECO:0000259" key="6">
    <source>
        <dbReference type="Pfam" id="PF20939"/>
    </source>
</evidence>
<name>A0A9D4INV7_DREPO</name>
<dbReference type="EC" id="1.8.4.11" evidence="2"/>
<dbReference type="EMBL" id="JAIWYP010000009">
    <property type="protein sequence ID" value="KAH3778383.1"/>
    <property type="molecule type" value="Genomic_DNA"/>
</dbReference>